<evidence type="ECO:0000256" key="4">
    <source>
        <dbReference type="ARBA" id="ARBA00022833"/>
    </source>
</evidence>
<dbReference type="Gene3D" id="3.30.160.60">
    <property type="entry name" value="Classic Zinc Finger"/>
    <property type="match status" value="3"/>
</dbReference>
<evidence type="ECO:0000256" key="2">
    <source>
        <dbReference type="ARBA" id="ARBA00022737"/>
    </source>
</evidence>
<gene>
    <name evidence="7" type="ORF">BDV96DRAFT_512942</name>
</gene>
<evidence type="ECO:0000256" key="1">
    <source>
        <dbReference type="ARBA" id="ARBA00022723"/>
    </source>
</evidence>
<dbReference type="Proteomes" id="UP000799770">
    <property type="component" value="Unassembled WGS sequence"/>
</dbReference>
<evidence type="ECO:0000256" key="5">
    <source>
        <dbReference type="PROSITE-ProRule" id="PRU00042"/>
    </source>
</evidence>
<keyword evidence="3 5" id="KW-0863">Zinc-finger</keyword>
<name>A0A6A5ZRK2_9PLEO</name>
<feature type="domain" description="C2H2-type" evidence="6">
    <location>
        <begin position="282"/>
        <end position="307"/>
    </location>
</feature>
<keyword evidence="2" id="KW-0677">Repeat</keyword>
<keyword evidence="4" id="KW-0862">Zinc</keyword>
<accession>A0A6A5ZRK2</accession>
<keyword evidence="1" id="KW-0479">Metal-binding</keyword>
<dbReference type="PROSITE" id="PS50157">
    <property type="entry name" value="ZINC_FINGER_C2H2_2"/>
    <property type="match status" value="1"/>
</dbReference>
<dbReference type="PROSITE" id="PS00028">
    <property type="entry name" value="ZINC_FINGER_C2H2_1"/>
    <property type="match status" value="1"/>
</dbReference>
<feature type="non-terminal residue" evidence="7">
    <location>
        <position position="326"/>
    </location>
</feature>
<dbReference type="PANTHER" id="PTHR24379:SF121">
    <property type="entry name" value="C2H2-TYPE DOMAIN-CONTAINING PROTEIN"/>
    <property type="match status" value="1"/>
</dbReference>
<dbReference type="Pfam" id="PF12874">
    <property type="entry name" value="zf-met"/>
    <property type="match status" value="1"/>
</dbReference>
<sequence length="326" mass="37915">MKLQSKTAILAHVKQTPKHENYCNLCKRVFKDRNGLKNHVDHAIGHDVFCNICLSAFTDNNGLRNHFENNYTAGHENVCLVCLIAFRTKREIDHHLHNAPKHVCCNTCHRKFRNQDERDEHWVESTNHKHCLQPGCEFDAPDSTTLDLHIKEDHYQCQSCKTIFPSQTKLHAHEDSCFSCIECGFWTKSQINLANHMTKHMRAELECWACGQAMRTHSSLINHLESGKCLNFNDPGRLIQFLGDWWFSPLYMDVSIHMQIRTRRVNIEVLREWVNEGTVKPFICRAKGCDKVFNHLSSLVLHVESHACSWDTERLGLDKLARDFKK</sequence>
<dbReference type="GO" id="GO:0008270">
    <property type="term" value="F:zinc ion binding"/>
    <property type="evidence" value="ECO:0007669"/>
    <property type="project" value="UniProtKB-KW"/>
</dbReference>
<dbReference type="InterPro" id="IPR013087">
    <property type="entry name" value="Znf_C2H2_type"/>
</dbReference>
<keyword evidence="8" id="KW-1185">Reference proteome</keyword>
<evidence type="ECO:0000313" key="7">
    <source>
        <dbReference type="EMBL" id="KAF2121604.1"/>
    </source>
</evidence>
<evidence type="ECO:0000256" key="3">
    <source>
        <dbReference type="ARBA" id="ARBA00022771"/>
    </source>
</evidence>
<dbReference type="PANTHER" id="PTHR24379">
    <property type="entry name" value="KRAB AND ZINC FINGER DOMAIN-CONTAINING"/>
    <property type="match status" value="1"/>
</dbReference>
<proteinExistence type="predicted"/>
<organism evidence="7 8">
    <name type="scientific">Lophiotrema nucula</name>
    <dbReference type="NCBI Taxonomy" id="690887"/>
    <lineage>
        <taxon>Eukaryota</taxon>
        <taxon>Fungi</taxon>
        <taxon>Dikarya</taxon>
        <taxon>Ascomycota</taxon>
        <taxon>Pezizomycotina</taxon>
        <taxon>Dothideomycetes</taxon>
        <taxon>Pleosporomycetidae</taxon>
        <taxon>Pleosporales</taxon>
        <taxon>Lophiotremataceae</taxon>
        <taxon>Lophiotrema</taxon>
    </lineage>
</organism>
<dbReference type="OrthoDB" id="6105938at2759"/>
<evidence type="ECO:0000313" key="8">
    <source>
        <dbReference type="Proteomes" id="UP000799770"/>
    </source>
</evidence>
<dbReference type="SUPFAM" id="SSF57667">
    <property type="entry name" value="beta-beta-alpha zinc fingers"/>
    <property type="match status" value="2"/>
</dbReference>
<protein>
    <recommendedName>
        <fullName evidence="6">C2H2-type domain-containing protein</fullName>
    </recommendedName>
</protein>
<dbReference type="EMBL" id="ML977312">
    <property type="protein sequence ID" value="KAF2121604.1"/>
    <property type="molecule type" value="Genomic_DNA"/>
</dbReference>
<dbReference type="InterPro" id="IPR036236">
    <property type="entry name" value="Znf_C2H2_sf"/>
</dbReference>
<evidence type="ECO:0000259" key="6">
    <source>
        <dbReference type="PROSITE" id="PS50157"/>
    </source>
</evidence>
<reference evidence="7" key="1">
    <citation type="journal article" date="2020" name="Stud. Mycol.">
        <title>101 Dothideomycetes genomes: a test case for predicting lifestyles and emergence of pathogens.</title>
        <authorList>
            <person name="Haridas S."/>
            <person name="Albert R."/>
            <person name="Binder M."/>
            <person name="Bloem J."/>
            <person name="Labutti K."/>
            <person name="Salamov A."/>
            <person name="Andreopoulos B."/>
            <person name="Baker S."/>
            <person name="Barry K."/>
            <person name="Bills G."/>
            <person name="Bluhm B."/>
            <person name="Cannon C."/>
            <person name="Castanera R."/>
            <person name="Culley D."/>
            <person name="Daum C."/>
            <person name="Ezra D."/>
            <person name="Gonzalez J."/>
            <person name="Henrissat B."/>
            <person name="Kuo A."/>
            <person name="Liang C."/>
            <person name="Lipzen A."/>
            <person name="Lutzoni F."/>
            <person name="Magnuson J."/>
            <person name="Mondo S."/>
            <person name="Nolan M."/>
            <person name="Ohm R."/>
            <person name="Pangilinan J."/>
            <person name="Park H.-J."/>
            <person name="Ramirez L."/>
            <person name="Alfaro M."/>
            <person name="Sun H."/>
            <person name="Tritt A."/>
            <person name="Yoshinaga Y."/>
            <person name="Zwiers L.-H."/>
            <person name="Turgeon B."/>
            <person name="Goodwin S."/>
            <person name="Spatafora J."/>
            <person name="Crous P."/>
            <person name="Grigoriev I."/>
        </authorList>
    </citation>
    <scope>NUCLEOTIDE SEQUENCE</scope>
    <source>
        <strain evidence="7">CBS 627.86</strain>
    </source>
</reference>
<dbReference type="AlphaFoldDB" id="A0A6A5ZRK2"/>
<dbReference type="SMART" id="SM00355">
    <property type="entry name" value="ZnF_C2H2"/>
    <property type="match status" value="9"/>
</dbReference>